<proteinExistence type="predicted"/>
<feature type="region of interest" description="Disordered" evidence="1">
    <location>
        <begin position="1"/>
        <end position="39"/>
    </location>
</feature>
<feature type="region of interest" description="Disordered" evidence="1">
    <location>
        <begin position="194"/>
        <end position="280"/>
    </location>
</feature>
<evidence type="ECO:0000256" key="1">
    <source>
        <dbReference type="SAM" id="MobiDB-lite"/>
    </source>
</evidence>
<accession>A0A2X0IS77</accession>
<dbReference type="Proteomes" id="UP000248889">
    <property type="component" value="Unassembled WGS sequence"/>
</dbReference>
<comment type="caution">
    <text evidence="2">The sequence shown here is derived from an EMBL/GenBank/DDBJ whole genome shotgun (WGS) entry which is preliminary data.</text>
</comment>
<sequence>MTQRSGNPRGPAPRPNRRTRTQNAPQAESADEFAASELQESGNPFVSAFSEVADALYALPPSEFTEARNEAAQQAKRAGDRELVERLRTLRRPTAAAHALNLLVRAHPDQVEQLRELGPGLRNAQERLQGLRLRELSARRSALVQAVAAQARREAAQAGQPVTDQAADELDQTLRAVLADETAAEEFAAGRLTHALTPGNTLRGLPTDAPTHPAARPSAPGEAERDRAAENKRRLTEAEQELRQLEAEQRSVGTTLDRVRAQAERADDQARRSRERVQHAERALVQARDALDAAEQTAAASQTEVAAAESRAEQLQARLEAQQAAVDRLQHG</sequence>
<organism evidence="2 3">
    <name type="scientific">Streptacidiphilus pinicola</name>
    <dbReference type="NCBI Taxonomy" id="2219663"/>
    <lineage>
        <taxon>Bacteria</taxon>
        <taxon>Bacillati</taxon>
        <taxon>Actinomycetota</taxon>
        <taxon>Actinomycetes</taxon>
        <taxon>Kitasatosporales</taxon>
        <taxon>Streptomycetaceae</taxon>
        <taxon>Streptacidiphilus</taxon>
    </lineage>
</organism>
<name>A0A2X0IS77_9ACTN</name>
<gene>
    <name evidence="2" type="ORF">DN069_06650</name>
</gene>
<feature type="compositionally biased region" description="Basic and acidic residues" evidence="1">
    <location>
        <begin position="222"/>
        <end position="249"/>
    </location>
</feature>
<dbReference type="EMBL" id="QKYN01000027">
    <property type="protein sequence ID" value="RAG86483.1"/>
    <property type="molecule type" value="Genomic_DNA"/>
</dbReference>
<evidence type="ECO:0000313" key="3">
    <source>
        <dbReference type="Proteomes" id="UP000248889"/>
    </source>
</evidence>
<feature type="compositionally biased region" description="Basic and acidic residues" evidence="1">
    <location>
        <begin position="257"/>
        <end position="280"/>
    </location>
</feature>
<dbReference type="OrthoDB" id="3541690at2"/>
<dbReference type="AlphaFoldDB" id="A0A2X0IS77"/>
<keyword evidence="3" id="KW-1185">Reference proteome</keyword>
<reference evidence="2 3" key="1">
    <citation type="submission" date="2018-06" db="EMBL/GenBank/DDBJ databases">
        <title>Streptacidiphilus pinicola sp. nov., isolated from pine grove soil.</title>
        <authorList>
            <person name="Roh S.G."/>
            <person name="Park S."/>
            <person name="Kim M.-K."/>
            <person name="Yun B.-R."/>
            <person name="Park J."/>
            <person name="Kim M.J."/>
            <person name="Kim Y.S."/>
            <person name="Kim S.B."/>
        </authorList>
    </citation>
    <scope>NUCLEOTIDE SEQUENCE [LARGE SCALE GENOMIC DNA]</scope>
    <source>
        <strain evidence="2 3">MMS16-CNU450</strain>
    </source>
</reference>
<dbReference type="RefSeq" id="WP_111499896.1">
    <property type="nucleotide sequence ID" value="NZ_QKYN01000027.1"/>
</dbReference>
<evidence type="ECO:0000313" key="2">
    <source>
        <dbReference type="EMBL" id="RAG86483.1"/>
    </source>
</evidence>
<protein>
    <submittedName>
        <fullName evidence="2">Uncharacterized protein</fullName>
    </submittedName>
</protein>